<dbReference type="GO" id="GO:0009055">
    <property type="term" value="F:electron transfer activity"/>
    <property type="evidence" value="ECO:0007669"/>
    <property type="project" value="InterPro"/>
</dbReference>
<evidence type="ECO:0000256" key="6">
    <source>
        <dbReference type="ARBA" id="ARBA00023004"/>
    </source>
</evidence>
<feature type="transmembrane region" description="Helical" evidence="8">
    <location>
        <begin position="12"/>
        <end position="33"/>
    </location>
</feature>
<accession>A0A3B1A2V5</accession>
<evidence type="ECO:0000256" key="1">
    <source>
        <dbReference type="ARBA" id="ARBA00004370"/>
    </source>
</evidence>
<dbReference type="SUPFAM" id="SSF81343">
    <property type="entry name" value="Fumarate reductase respiratory complex transmembrane subunits"/>
    <property type="match status" value="1"/>
</dbReference>
<sequence>MPVTAVVSILHRVSGIILFLSIPYVVWLFSISVKSVYGYTEALTILNSGCGKLVTALLLWAITHHFYAGLRFLILDLDIGISREAAIKVAWLVQILVLITLALLIYKVVL</sequence>
<name>A0A3B1A2V5_9ZZZZ</name>
<evidence type="ECO:0000256" key="5">
    <source>
        <dbReference type="ARBA" id="ARBA00022989"/>
    </source>
</evidence>
<keyword evidence="5 8" id="KW-1133">Transmembrane helix</keyword>
<keyword evidence="6" id="KW-0408">Iron</keyword>
<evidence type="ECO:0000313" key="9">
    <source>
        <dbReference type="EMBL" id="VAW95890.1"/>
    </source>
</evidence>
<keyword evidence="7 8" id="KW-0472">Membrane</keyword>
<evidence type="ECO:0000256" key="2">
    <source>
        <dbReference type="ARBA" id="ARBA00022617"/>
    </source>
</evidence>
<dbReference type="AlphaFoldDB" id="A0A3B1A2V5"/>
<evidence type="ECO:0000256" key="8">
    <source>
        <dbReference type="SAM" id="Phobius"/>
    </source>
</evidence>
<keyword evidence="4" id="KW-0479">Metal-binding</keyword>
<dbReference type="CDD" id="cd03499">
    <property type="entry name" value="SQR_TypeC_SdhC"/>
    <property type="match status" value="1"/>
</dbReference>
<evidence type="ECO:0000256" key="7">
    <source>
        <dbReference type="ARBA" id="ARBA00023136"/>
    </source>
</evidence>
<dbReference type="EMBL" id="UOFT01000049">
    <property type="protein sequence ID" value="VAW95890.1"/>
    <property type="molecule type" value="Genomic_DNA"/>
</dbReference>
<dbReference type="NCBIfam" id="TIGR02970">
    <property type="entry name" value="succ_dehyd_cytB"/>
    <property type="match status" value="1"/>
</dbReference>
<gene>
    <name evidence="9" type="ORF">MNBD_GAMMA23-1666</name>
</gene>
<dbReference type="GO" id="GO:0016020">
    <property type="term" value="C:membrane"/>
    <property type="evidence" value="ECO:0007669"/>
    <property type="project" value="UniProtKB-SubCell"/>
</dbReference>
<dbReference type="PIRSF" id="PIRSF000178">
    <property type="entry name" value="SDH_cyt_b560"/>
    <property type="match status" value="1"/>
</dbReference>
<keyword evidence="2" id="KW-0349">Heme</keyword>
<evidence type="ECO:0000256" key="3">
    <source>
        <dbReference type="ARBA" id="ARBA00022692"/>
    </source>
</evidence>
<reference evidence="9" key="1">
    <citation type="submission" date="2018-06" db="EMBL/GenBank/DDBJ databases">
        <authorList>
            <person name="Zhirakovskaya E."/>
        </authorList>
    </citation>
    <scope>NUCLEOTIDE SEQUENCE</scope>
</reference>
<evidence type="ECO:0000256" key="4">
    <source>
        <dbReference type="ARBA" id="ARBA00022723"/>
    </source>
</evidence>
<keyword evidence="3 8" id="KW-0812">Transmembrane</keyword>
<protein>
    <submittedName>
        <fullName evidence="9">Succinate dehydrogenase cytochrome b-556 subunit</fullName>
    </submittedName>
</protein>
<dbReference type="GO" id="GO:0046872">
    <property type="term" value="F:metal ion binding"/>
    <property type="evidence" value="ECO:0007669"/>
    <property type="project" value="UniProtKB-KW"/>
</dbReference>
<feature type="transmembrane region" description="Helical" evidence="8">
    <location>
        <begin position="53"/>
        <end position="74"/>
    </location>
</feature>
<comment type="subcellular location">
    <subcellularLocation>
        <location evidence="1">Membrane</location>
    </subcellularLocation>
</comment>
<dbReference type="Pfam" id="PF01127">
    <property type="entry name" value="Sdh_cyt"/>
    <property type="match status" value="1"/>
</dbReference>
<proteinExistence type="predicted"/>
<organism evidence="9">
    <name type="scientific">hydrothermal vent metagenome</name>
    <dbReference type="NCBI Taxonomy" id="652676"/>
    <lineage>
        <taxon>unclassified sequences</taxon>
        <taxon>metagenomes</taxon>
        <taxon>ecological metagenomes</taxon>
    </lineage>
</organism>
<dbReference type="InterPro" id="IPR034804">
    <property type="entry name" value="SQR/QFR_C/D"/>
</dbReference>
<dbReference type="InterPro" id="IPR014314">
    <property type="entry name" value="Succ_DH_cytb556"/>
</dbReference>
<dbReference type="Gene3D" id="1.20.1300.10">
    <property type="entry name" value="Fumarate reductase/succinate dehydrogenase, transmembrane subunit"/>
    <property type="match status" value="1"/>
</dbReference>
<dbReference type="InterPro" id="IPR000701">
    <property type="entry name" value="SuccDH_FuR_B_TM-su"/>
</dbReference>
<feature type="transmembrane region" description="Helical" evidence="8">
    <location>
        <begin position="86"/>
        <end position="106"/>
    </location>
</feature>
<dbReference type="GO" id="GO:0006099">
    <property type="term" value="P:tricarboxylic acid cycle"/>
    <property type="evidence" value="ECO:0007669"/>
    <property type="project" value="InterPro"/>
</dbReference>